<dbReference type="GO" id="GO:0004383">
    <property type="term" value="F:guanylate cyclase activity"/>
    <property type="evidence" value="ECO:0007669"/>
    <property type="project" value="UniProtKB-EC"/>
</dbReference>
<keyword evidence="8 14" id="KW-0472">Membrane</keyword>
<keyword evidence="3 14" id="KW-0812">Transmembrane</keyword>
<feature type="chain" id="PRO_5025554000" description="guanylate cyclase" evidence="15">
    <location>
        <begin position="18"/>
        <end position="787"/>
    </location>
</feature>
<keyword evidence="4 15" id="KW-0732">Signal</keyword>
<dbReference type="InterPro" id="IPR001828">
    <property type="entry name" value="ANF_lig-bd_rcpt"/>
</dbReference>
<feature type="signal peptide" evidence="15">
    <location>
        <begin position="1"/>
        <end position="17"/>
    </location>
</feature>
<sequence>MASRWLLLLLLLQSGDSSSLSEEDEEDLQEVTLAAILPLSNTDYAWSWPRVAPALHQAVRRVNSDPWLLPGLRLRLVHGSSENKDGFCSDSMAPLVAVDLKMSHDPWAFIGPGCDYSSSPVARFTTHWGVPMVTAGARAIGFERYAAVTNTGPTHKKLGEFGARIQEMFGWRQHAMLIFSDNKDANDDRPCYFAVEGLYTLLGNRNITIRDHVIEADVNFKSVVQEIRDNGRVVYLCCSWDILRTLMVQFWKEGVDLKEYVFFFIDLFAEGLGGRGPVRPWYRGDQDDFGARLAFRSVKVLTYLEPQNPQYRQFVEALKKDAKKMFNFTIEDSLYNLIAGGFHDGVMLFSQALNETLREQRGPGPGPGPGPGLGEVRRPKQDLVTRRMWNRTFPGTVSMHQMVAIVMCFVFVIIVTVTVFIYRKLKLESELAAQLWRVSWDDVQMSNLDKKGSNYGSLMTMEGNFQIYTKTGYYKGNLAAIKYINKKRIELTRKVLFELKHMRDVQNEHLTHFIGSCIDPPNMCIITEYCPRGSLQGMAFLHNSVIISHGNLKSSNCVVDSRFVLKITDYGLQSLRTSNVPEDTHAYYARKLWTAPELLTSEVILPRGSQKGDIYSFGIILQEVALLRGVFYLDAHTLTPKGQSSVAEQLKRGETVQAEAFDSVTIYFSDIVGFTALSAESTPLQVVTLLNDLYTCFDAIIDNFDVYKVRPRSQLRTVPSYVRNFVSFLVRVLICVTLLPPALKIHVSEATRQVLQEFSCFTLELRGEIQVKGKGAMRSYWLLGEDN</sequence>
<dbReference type="GO" id="GO:0004016">
    <property type="term" value="F:adenylate cyclase activity"/>
    <property type="evidence" value="ECO:0007669"/>
    <property type="project" value="TreeGrafter"/>
</dbReference>
<reference evidence="18 19" key="1">
    <citation type="submission" date="2019-06" db="EMBL/GenBank/DDBJ databases">
        <title>Draft genomes of female and male turbot (Scophthalmus maximus).</title>
        <authorList>
            <person name="Xu H."/>
            <person name="Xu X.-W."/>
            <person name="Shao C."/>
            <person name="Chen S."/>
        </authorList>
    </citation>
    <scope>NUCLEOTIDE SEQUENCE [LARGE SCALE GENOMIC DNA]</scope>
    <source>
        <strain evidence="18">Ysfricsl-2016a</strain>
        <tissue evidence="18">Blood</tissue>
    </source>
</reference>
<evidence type="ECO:0000256" key="6">
    <source>
        <dbReference type="ARBA" id="ARBA00022989"/>
    </source>
</evidence>
<dbReference type="PRINTS" id="PR00255">
    <property type="entry name" value="NATPEPTIDER"/>
</dbReference>
<dbReference type="Proteomes" id="UP000438429">
    <property type="component" value="Unassembled WGS sequence"/>
</dbReference>
<evidence type="ECO:0000256" key="8">
    <source>
        <dbReference type="ARBA" id="ARBA00023136"/>
    </source>
</evidence>
<dbReference type="InterPro" id="IPR001170">
    <property type="entry name" value="ANPR/GUC"/>
</dbReference>
<proteinExistence type="predicted"/>
<evidence type="ECO:0000256" key="11">
    <source>
        <dbReference type="ARBA" id="ARBA00023239"/>
    </source>
</evidence>
<dbReference type="Gene3D" id="1.10.510.10">
    <property type="entry name" value="Transferase(Phosphotransferase) domain 1"/>
    <property type="match status" value="1"/>
</dbReference>
<comment type="caution">
    <text evidence="18">The sequence shown here is derived from an EMBL/GenBank/DDBJ whole genome shotgun (WGS) entry which is preliminary data.</text>
</comment>
<dbReference type="SUPFAM" id="SSF56112">
    <property type="entry name" value="Protein kinase-like (PK-like)"/>
    <property type="match status" value="1"/>
</dbReference>
<evidence type="ECO:0000256" key="4">
    <source>
        <dbReference type="ARBA" id="ARBA00022729"/>
    </source>
</evidence>
<keyword evidence="11" id="KW-0456">Lyase</keyword>
<dbReference type="EMBL" id="VEVO01000021">
    <property type="protein sequence ID" value="KAF0024109.1"/>
    <property type="molecule type" value="Genomic_DNA"/>
</dbReference>
<evidence type="ECO:0000256" key="1">
    <source>
        <dbReference type="ARBA" id="ARBA00004479"/>
    </source>
</evidence>
<evidence type="ECO:0000313" key="18">
    <source>
        <dbReference type="EMBL" id="KAF0024109.1"/>
    </source>
</evidence>
<dbReference type="InterPro" id="IPR011009">
    <property type="entry name" value="Kinase-like_dom_sf"/>
</dbReference>
<evidence type="ECO:0000256" key="9">
    <source>
        <dbReference type="ARBA" id="ARBA00023170"/>
    </source>
</evidence>
<dbReference type="GO" id="GO:0004672">
    <property type="term" value="F:protein kinase activity"/>
    <property type="evidence" value="ECO:0007669"/>
    <property type="project" value="InterPro"/>
</dbReference>
<dbReference type="GO" id="GO:0001653">
    <property type="term" value="F:peptide receptor activity"/>
    <property type="evidence" value="ECO:0007669"/>
    <property type="project" value="TreeGrafter"/>
</dbReference>
<feature type="domain" description="Protein kinase" evidence="16">
    <location>
        <begin position="445"/>
        <end position="759"/>
    </location>
</feature>
<feature type="region of interest" description="Disordered" evidence="13">
    <location>
        <begin position="358"/>
        <end position="377"/>
    </location>
</feature>
<dbReference type="Gene3D" id="3.40.50.2300">
    <property type="match status" value="2"/>
</dbReference>
<evidence type="ECO:0000259" key="17">
    <source>
        <dbReference type="PROSITE" id="PS50125"/>
    </source>
</evidence>
<dbReference type="GO" id="GO:0035556">
    <property type="term" value="P:intracellular signal transduction"/>
    <property type="evidence" value="ECO:0007669"/>
    <property type="project" value="InterPro"/>
</dbReference>
<dbReference type="InterPro" id="IPR028082">
    <property type="entry name" value="Peripla_BP_I"/>
</dbReference>
<dbReference type="EC" id="4.6.1.2" evidence="2"/>
<dbReference type="Pfam" id="PF00211">
    <property type="entry name" value="Guanylate_cyc"/>
    <property type="match status" value="2"/>
</dbReference>
<evidence type="ECO:0000256" key="13">
    <source>
        <dbReference type="SAM" id="MobiDB-lite"/>
    </source>
</evidence>
<feature type="domain" description="Guanylate cyclase" evidence="17">
    <location>
        <begin position="665"/>
        <end position="710"/>
    </location>
</feature>
<dbReference type="SMART" id="SM00044">
    <property type="entry name" value="CYCc"/>
    <property type="match status" value="1"/>
</dbReference>
<dbReference type="PANTHER" id="PTHR11920:SF491">
    <property type="entry name" value="GUANYLATE CYCLASE"/>
    <property type="match status" value="1"/>
</dbReference>
<dbReference type="InterPro" id="IPR001245">
    <property type="entry name" value="Ser-Thr/Tyr_kinase_cat_dom"/>
</dbReference>
<dbReference type="GO" id="GO:0005524">
    <property type="term" value="F:ATP binding"/>
    <property type="evidence" value="ECO:0007669"/>
    <property type="project" value="InterPro"/>
</dbReference>
<evidence type="ECO:0000256" key="7">
    <source>
        <dbReference type="ARBA" id="ARBA00023134"/>
    </source>
</evidence>
<name>A0A6A4RV02_SCOMX</name>
<dbReference type="CDD" id="cd07302">
    <property type="entry name" value="CHD"/>
    <property type="match status" value="1"/>
</dbReference>
<accession>A0A6A4RV02</accession>
<dbReference type="GO" id="GO:0005525">
    <property type="term" value="F:GTP binding"/>
    <property type="evidence" value="ECO:0007669"/>
    <property type="project" value="UniProtKB-KW"/>
</dbReference>
<evidence type="ECO:0000256" key="2">
    <source>
        <dbReference type="ARBA" id="ARBA00012202"/>
    </source>
</evidence>
<dbReference type="Pfam" id="PF07714">
    <property type="entry name" value="PK_Tyr_Ser-Thr"/>
    <property type="match status" value="1"/>
</dbReference>
<keyword evidence="7" id="KW-0342">GTP-binding</keyword>
<dbReference type="FunFam" id="3.30.200.20:FF:001106">
    <property type="entry name" value="Guanylate cyclase"/>
    <property type="match status" value="1"/>
</dbReference>
<feature type="transmembrane region" description="Helical" evidence="14">
    <location>
        <begin position="402"/>
        <end position="422"/>
    </location>
</feature>
<dbReference type="InterPro" id="IPR001054">
    <property type="entry name" value="A/G_cyclase"/>
</dbReference>
<organism evidence="18 19">
    <name type="scientific">Scophthalmus maximus</name>
    <name type="common">Turbot</name>
    <name type="synonym">Psetta maxima</name>
    <dbReference type="NCBI Taxonomy" id="52904"/>
    <lineage>
        <taxon>Eukaryota</taxon>
        <taxon>Metazoa</taxon>
        <taxon>Chordata</taxon>
        <taxon>Craniata</taxon>
        <taxon>Vertebrata</taxon>
        <taxon>Euteleostomi</taxon>
        <taxon>Actinopterygii</taxon>
        <taxon>Neopterygii</taxon>
        <taxon>Teleostei</taxon>
        <taxon>Neoteleostei</taxon>
        <taxon>Acanthomorphata</taxon>
        <taxon>Carangaria</taxon>
        <taxon>Pleuronectiformes</taxon>
        <taxon>Pleuronectoidei</taxon>
        <taxon>Scophthalmidae</taxon>
        <taxon>Scophthalmus</taxon>
    </lineage>
</organism>
<keyword evidence="10" id="KW-0325">Glycoprotein</keyword>
<evidence type="ECO:0000256" key="14">
    <source>
        <dbReference type="SAM" id="Phobius"/>
    </source>
</evidence>
<evidence type="ECO:0000259" key="16">
    <source>
        <dbReference type="PROSITE" id="PS50011"/>
    </source>
</evidence>
<dbReference type="PROSITE" id="PS50125">
    <property type="entry name" value="GUANYLATE_CYCLASE_2"/>
    <property type="match status" value="1"/>
</dbReference>
<evidence type="ECO:0000256" key="3">
    <source>
        <dbReference type="ARBA" id="ARBA00022692"/>
    </source>
</evidence>
<dbReference type="GO" id="GO:0005886">
    <property type="term" value="C:plasma membrane"/>
    <property type="evidence" value="ECO:0007669"/>
    <property type="project" value="TreeGrafter"/>
</dbReference>
<dbReference type="InterPro" id="IPR000719">
    <property type="entry name" value="Prot_kinase_dom"/>
</dbReference>
<dbReference type="Pfam" id="PF01094">
    <property type="entry name" value="ANF_receptor"/>
    <property type="match status" value="1"/>
</dbReference>
<protein>
    <recommendedName>
        <fullName evidence="2">guanylate cyclase</fullName>
        <ecNumber evidence="2">4.6.1.2</ecNumber>
    </recommendedName>
</protein>
<evidence type="ECO:0000256" key="5">
    <source>
        <dbReference type="ARBA" id="ARBA00022741"/>
    </source>
</evidence>
<dbReference type="AlphaFoldDB" id="A0A6A4RV02"/>
<dbReference type="PROSITE" id="PS50011">
    <property type="entry name" value="PROTEIN_KINASE_DOM"/>
    <property type="match status" value="1"/>
</dbReference>
<gene>
    <name evidence="18" type="ORF">F2P81_022911</name>
</gene>
<evidence type="ECO:0000256" key="12">
    <source>
        <dbReference type="ARBA" id="ARBA00023293"/>
    </source>
</evidence>
<dbReference type="SUPFAM" id="SSF55073">
    <property type="entry name" value="Nucleotide cyclase"/>
    <property type="match status" value="1"/>
</dbReference>
<evidence type="ECO:0000256" key="10">
    <source>
        <dbReference type="ARBA" id="ARBA00023180"/>
    </source>
</evidence>
<keyword evidence="6 14" id="KW-1133">Transmembrane helix</keyword>
<evidence type="ECO:0000313" key="19">
    <source>
        <dbReference type="Proteomes" id="UP000438429"/>
    </source>
</evidence>
<dbReference type="PANTHER" id="PTHR11920">
    <property type="entry name" value="GUANYLYL CYCLASE"/>
    <property type="match status" value="1"/>
</dbReference>
<dbReference type="Gene3D" id="3.30.200.20">
    <property type="entry name" value="Phosphorylase Kinase, domain 1"/>
    <property type="match status" value="1"/>
</dbReference>
<comment type="subcellular location">
    <subcellularLocation>
        <location evidence="1">Membrane</location>
        <topology evidence="1">Single-pass type I membrane protein</topology>
    </subcellularLocation>
</comment>
<evidence type="ECO:0000256" key="15">
    <source>
        <dbReference type="SAM" id="SignalP"/>
    </source>
</evidence>
<keyword evidence="5" id="KW-0547">Nucleotide-binding</keyword>
<keyword evidence="12" id="KW-0141">cGMP biosynthesis</keyword>
<keyword evidence="9" id="KW-0675">Receptor</keyword>
<dbReference type="GO" id="GO:0007168">
    <property type="term" value="P:receptor guanylyl cyclase signaling pathway"/>
    <property type="evidence" value="ECO:0007669"/>
    <property type="project" value="TreeGrafter"/>
</dbReference>
<dbReference type="SUPFAM" id="SSF53822">
    <property type="entry name" value="Periplasmic binding protein-like I"/>
    <property type="match status" value="1"/>
</dbReference>
<dbReference type="InterPro" id="IPR050401">
    <property type="entry name" value="Cyclic_nucleotide_synthase"/>
</dbReference>
<dbReference type="InterPro" id="IPR029787">
    <property type="entry name" value="Nucleotide_cyclase"/>
</dbReference>
<dbReference type="Gene3D" id="3.30.70.1230">
    <property type="entry name" value="Nucleotide cyclase"/>
    <property type="match status" value="2"/>
</dbReference>